<organism evidence="1">
    <name type="scientific">Rhizophora mucronata</name>
    <name type="common">Asiatic mangrove</name>
    <dbReference type="NCBI Taxonomy" id="61149"/>
    <lineage>
        <taxon>Eukaryota</taxon>
        <taxon>Viridiplantae</taxon>
        <taxon>Streptophyta</taxon>
        <taxon>Embryophyta</taxon>
        <taxon>Tracheophyta</taxon>
        <taxon>Spermatophyta</taxon>
        <taxon>Magnoliopsida</taxon>
        <taxon>eudicotyledons</taxon>
        <taxon>Gunneridae</taxon>
        <taxon>Pentapetalae</taxon>
        <taxon>rosids</taxon>
        <taxon>fabids</taxon>
        <taxon>Malpighiales</taxon>
        <taxon>Rhizophoraceae</taxon>
        <taxon>Rhizophora</taxon>
    </lineage>
</organism>
<reference evidence="1" key="1">
    <citation type="submission" date="2018-02" db="EMBL/GenBank/DDBJ databases">
        <title>Rhizophora mucronata_Transcriptome.</title>
        <authorList>
            <person name="Meera S.P."/>
            <person name="Sreeshan A."/>
            <person name="Augustine A."/>
        </authorList>
    </citation>
    <scope>NUCLEOTIDE SEQUENCE</scope>
    <source>
        <tissue evidence="1">Leaf</tissue>
    </source>
</reference>
<proteinExistence type="predicted"/>
<dbReference type="AlphaFoldDB" id="A0A2P2IUE1"/>
<sequence length="23" mass="2834">MSFLSLCYYSHMTEHHLFQDKES</sequence>
<dbReference type="EMBL" id="GGEC01004330">
    <property type="protein sequence ID" value="MBW84813.1"/>
    <property type="molecule type" value="Transcribed_RNA"/>
</dbReference>
<evidence type="ECO:0000313" key="1">
    <source>
        <dbReference type="EMBL" id="MBW84813.1"/>
    </source>
</evidence>
<name>A0A2P2IUE1_RHIMU</name>
<accession>A0A2P2IUE1</accession>
<protein>
    <submittedName>
        <fullName evidence="1">Uncharacterized protein</fullName>
    </submittedName>
</protein>